<dbReference type="InterPro" id="IPR027417">
    <property type="entry name" value="P-loop_NTPase"/>
</dbReference>
<reference evidence="1 2" key="1">
    <citation type="submission" date="2023-08" db="EMBL/GenBank/DDBJ databases">
        <authorList>
            <person name="Joshi A."/>
            <person name="Thite S."/>
        </authorList>
    </citation>
    <scope>NUCLEOTIDE SEQUENCE [LARGE SCALE GENOMIC DNA]</scope>
    <source>
        <strain evidence="1 2">AC40</strain>
    </source>
</reference>
<proteinExistence type="predicted"/>
<evidence type="ECO:0000313" key="2">
    <source>
        <dbReference type="Proteomes" id="UP001231616"/>
    </source>
</evidence>
<evidence type="ECO:0000313" key="1">
    <source>
        <dbReference type="EMBL" id="MDP4534764.1"/>
    </source>
</evidence>
<name>A0ABT9GUN4_9GAMM</name>
<comment type="caution">
    <text evidence="1">The sequence shown here is derived from an EMBL/GenBank/DDBJ whole genome shotgun (WGS) entry which is preliminary data.</text>
</comment>
<keyword evidence="2" id="KW-1185">Reference proteome</keyword>
<evidence type="ECO:0008006" key="3">
    <source>
        <dbReference type="Google" id="ProtNLM"/>
    </source>
</evidence>
<dbReference type="SUPFAM" id="SSF52540">
    <property type="entry name" value="P-loop containing nucleoside triphosphate hydrolases"/>
    <property type="match status" value="1"/>
</dbReference>
<gene>
    <name evidence="1" type="ORF">Q3O60_00970</name>
</gene>
<organism evidence="1 2">
    <name type="scientific">Alkalimonas collagenimarina</name>
    <dbReference type="NCBI Taxonomy" id="400390"/>
    <lineage>
        <taxon>Bacteria</taxon>
        <taxon>Pseudomonadati</taxon>
        <taxon>Pseudomonadota</taxon>
        <taxon>Gammaproteobacteria</taxon>
        <taxon>Alkalimonas</taxon>
    </lineage>
</organism>
<dbReference type="EMBL" id="JAUZVZ010000001">
    <property type="protein sequence ID" value="MDP4534764.1"/>
    <property type="molecule type" value="Genomic_DNA"/>
</dbReference>
<dbReference type="Proteomes" id="UP001231616">
    <property type="component" value="Unassembled WGS sequence"/>
</dbReference>
<sequence>MVLFELAPVDISNLNDADLRELVARLCEAELSRQGISSVHIKWGGAQEAPDGGLDVYVQDVSSLPSPGFVPRINTGIQVKKNSMSKAACAKEMQDSGSVKKIVSSLADNQGAYIIVSGKDRCSDKMLSDRISGMASAITGLPNKENLKLDFYCSDRLCNWLRQHPGVALWARIKLGKPLSGWKPFGRWTSVPANKDDELLLDDHPCVRDLNSPDKSAVALIDGIKLARDKLLNPCSAVRITGLSGVGKTRFAQALFEAGTGENVLSSTDVIYADLGEDLKPSAAELLTYLIANDYAAFVVLDNCNPDVHRQLQRQLSESKARLSLLTIEYDISDDKPEETDVIHLEPASEKTVSSLIQRRFPKLGQLNADRIAEFAGGNARVAIALANRVDADETLTKFSEEQLFKRLFHQGKVHSDSLLHNAEILSLVYSFNVSAKEFNDELSVLAKIGEVKRTALYKDQAELLRRQLVQQRGNWRAVLPHALANRLASRALENIAPDEINTELFKPENIRLLKSCAHRLGYLHDCQAAHELAGSWLQPGAPLHNIASCDAQLIAILTYIAPVFPATALAAIERACVDKKFASRKNTYFSTVVGLLCKLAYEDNMFDRAASVLVKFAETESKDENNDSIVNKLSQLFSLYLSGTQATPERRQKFLRHLHYSDNKRYQEIAEKLFSSAFEAYRWSSFGSFSFGARKRDWGWRPQTNADVKTWYEGFIEILKPGLEATDESIRNHNRSILSTNFRGLWSKAHCFETLENLITKQNKLKHWPEMLLAVKHTLHYNKKAHSPELLILLQSLEKKLTPSSFIEDLKYHLFFSTHTLTEHCEDEYPESYQAICKKIISFGEMVASQSEILEYFAPQLWITDRDSIWLFGKGLAQGSQDKTEAFNYLVSLMQKQKRIVVYPNLFAGFISAVYTENSEQAEQLQAQTLLVPELQQHFVYLLCSTPINQWGANKLFEVAKHGLVEASKFQRLSRGRIHETISDNDLAAILDAVSKLEDGIFFVIEILSMRFHTDKNSTYVPQDTLKKLGRTTIYRLLSLDKDNVHYNQLFGLDRIIEQCITETAPQHEVIEIIDCLCDGLSSYRLFRPDITKIILSLVKSFPELVLNRVFNGADRQDYLASRLFKDSFSRHVSYLNDVPTGRLLAWCNGDESRIQIVAKFISAYKPFPKEPPLGENPKAVMLTEHALTLIKVAQDKLSVANEIYEDISPSSWSGSQADAMETRLKAFADLIKHDLPEIRSFVQSKITILEQIIRETREREALRDTEREQRFE</sequence>
<accession>A0ABT9GUN4</accession>
<protein>
    <recommendedName>
        <fullName evidence="3">ATP-binding protein</fullName>
    </recommendedName>
</protein>
<dbReference type="RefSeq" id="WP_305892031.1">
    <property type="nucleotide sequence ID" value="NZ_JAUZVZ010000001.1"/>
</dbReference>